<evidence type="ECO:0000313" key="1">
    <source>
        <dbReference type="EMBL" id="EKD30569.1"/>
    </source>
</evidence>
<organism evidence="1">
    <name type="scientific">uncultured bacterium</name>
    <name type="common">gcode 4</name>
    <dbReference type="NCBI Taxonomy" id="1234023"/>
    <lineage>
        <taxon>Bacteria</taxon>
        <taxon>environmental samples</taxon>
    </lineage>
</organism>
<gene>
    <name evidence="1" type="ORF">ACD_78C00006G0003</name>
</gene>
<accession>K1YYT5</accession>
<evidence type="ECO:0008006" key="2">
    <source>
        <dbReference type="Google" id="ProtNLM"/>
    </source>
</evidence>
<dbReference type="EMBL" id="AMFJ01034006">
    <property type="protein sequence ID" value="EKD30569.1"/>
    <property type="molecule type" value="Genomic_DNA"/>
</dbReference>
<comment type="caution">
    <text evidence="1">The sequence shown here is derived from an EMBL/GenBank/DDBJ whole genome shotgun (WGS) entry which is preliminary data.</text>
</comment>
<dbReference type="AlphaFoldDB" id="K1YYT5"/>
<protein>
    <recommendedName>
        <fullName evidence="2">30S ribosomal protein S21</fullName>
    </recommendedName>
</protein>
<reference evidence="1" key="1">
    <citation type="journal article" date="2012" name="Science">
        <title>Fermentation, hydrogen, and sulfur metabolism in multiple uncultivated bacterial phyla.</title>
        <authorList>
            <person name="Wrighton K.C."/>
            <person name="Thomas B.C."/>
            <person name="Sharon I."/>
            <person name="Miller C.S."/>
            <person name="Castelle C.J."/>
            <person name="VerBerkmoes N.C."/>
            <person name="Wilkins M.J."/>
            <person name="Hettich R.L."/>
            <person name="Lipton M.S."/>
            <person name="Williams K.H."/>
            <person name="Long P.E."/>
            <person name="Banfield J.F."/>
        </authorList>
    </citation>
    <scope>NUCLEOTIDE SEQUENCE [LARGE SCALE GENOMIC DNA]</scope>
</reference>
<sequence>MIVYTIKNDNESNEKLILRYKKMFFQTRVANKLRNGRYAVRALSSRKIREKAIIRQVYRDINEKARA</sequence>
<proteinExistence type="predicted"/>
<name>K1YYT5_9BACT</name>